<feature type="domain" description="VOC" evidence="1">
    <location>
        <begin position="7"/>
        <end position="123"/>
    </location>
</feature>
<dbReference type="Gene3D" id="3.10.180.10">
    <property type="entry name" value="2,3-Dihydroxybiphenyl 1,2-Dioxygenase, domain 1"/>
    <property type="match status" value="1"/>
</dbReference>
<dbReference type="InterPro" id="IPR004360">
    <property type="entry name" value="Glyas_Fos-R_dOase_dom"/>
</dbReference>
<dbReference type="PROSITE" id="PS51819">
    <property type="entry name" value="VOC"/>
    <property type="match status" value="1"/>
</dbReference>
<accession>A0A3A1UQU0</accession>
<dbReference type="AlphaFoldDB" id="A0A3A1UQU0"/>
<proteinExistence type="predicted"/>
<name>A0A3A1UQU0_9BACL</name>
<reference evidence="2 3" key="1">
    <citation type="submission" date="2018-09" db="EMBL/GenBank/DDBJ databases">
        <title>Paenibacillus aracenensis nov. sp. isolated from a cave in southern Spain.</title>
        <authorList>
            <person name="Jurado V."/>
            <person name="Gutierrez-Patricio S."/>
            <person name="Gonzalez-Pimentel J.L."/>
            <person name="Miller A.Z."/>
            <person name="Laiz L."/>
            <person name="Saiz-Jimenez C."/>
        </authorList>
    </citation>
    <scope>NUCLEOTIDE SEQUENCE [LARGE SCALE GENOMIC DNA]</scope>
    <source>
        <strain evidence="2 3">DSM 22867</strain>
    </source>
</reference>
<organism evidence="2 3">
    <name type="scientific">Paenibacillus nanensis</name>
    <dbReference type="NCBI Taxonomy" id="393251"/>
    <lineage>
        <taxon>Bacteria</taxon>
        <taxon>Bacillati</taxon>
        <taxon>Bacillota</taxon>
        <taxon>Bacilli</taxon>
        <taxon>Bacillales</taxon>
        <taxon>Paenibacillaceae</taxon>
        <taxon>Paenibacillus</taxon>
    </lineage>
</organism>
<protein>
    <submittedName>
        <fullName evidence="2">Glyoxalase</fullName>
    </submittedName>
</protein>
<dbReference type="SUPFAM" id="SSF54593">
    <property type="entry name" value="Glyoxalase/Bleomycin resistance protein/Dihydroxybiphenyl dioxygenase"/>
    <property type="match status" value="1"/>
</dbReference>
<sequence>MAFHFEGIDHVQLAAPEGCEEKARQFYGELLGWAELEKPETLRGRGGVWFSCGNHQVHIGVQASFAPALKAHPGFAVRGLSALKERLIRHGMQVIDDELRAEEGCRRFFTNDPFGNRLEFLEHMETS</sequence>
<dbReference type="Pfam" id="PF00903">
    <property type="entry name" value="Glyoxalase"/>
    <property type="match status" value="1"/>
</dbReference>
<dbReference type="PANTHER" id="PTHR39175">
    <property type="entry name" value="FAMILY PROTEIN, PUTATIVE (AFU_ORTHOLOGUE AFUA_3G15060)-RELATED"/>
    <property type="match status" value="1"/>
</dbReference>
<dbReference type="RefSeq" id="WP_119601940.1">
    <property type="nucleotide sequence ID" value="NZ_QXQA01000014.1"/>
</dbReference>
<evidence type="ECO:0000259" key="1">
    <source>
        <dbReference type="PROSITE" id="PS51819"/>
    </source>
</evidence>
<dbReference type="InterPro" id="IPR037523">
    <property type="entry name" value="VOC_core"/>
</dbReference>
<evidence type="ECO:0000313" key="3">
    <source>
        <dbReference type="Proteomes" id="UP000266482"/>
    </source>
</evidence>
<keyword evidence="3" id="KW-1185">Reference proteome</keyword>
<dbReference type="OrthoDB" id="9813630at2"/>
<dbReference type="Proteomes" id="UP000266482">
    <property type="component" value="Unassembled WGS sequence"/>
</dbReference>
<dbReference type="EMBL" id="QXQA01000014">
    <property type="protein sequence ID" value="RIX50624.1"/>
    <property type="molecule type" value="Genomic_DNA"/>
</dbReference>
<comment type="caution">
    <text evidence="2">The sequence shown here is derived from an EMBL/GenBank/DDBJ whole genome shotgun (WGS) entry which is preliminary data.</text>
</comment>
<dbReference type="PANTHER" id="PTHR39175:SF1">
    <property type="entry name" value="FAMILY PROTEIN, PUTATIVE (AFU_ORTHOLOGUE AFUA_3G15060)-RELATED"/>
    <property type="match status" value="1"/>
</dbReference>
<dbReference type="InterPro" id="IPR029068">
    <property type="entry name" value="Glyas_Bleomycin-R_OHBP_Dase"/>
</dbReference>
<gene>
    <name evidence="2" type="ORF">D3P08_20110</name>
</gene>
<evidence type="ECO:0000313" key="2">
    <source>
        <dbReference type="EMBL" id="RIX50624.1"/>
    </source>
</evidence>